<proteinExistence type="predicted"/>
<sequence>MTLLHTMLSSRLAGQRTVEVRSWPAGTVLTSCDVHVAGVSMADLARASDTPMIHITSNDAAHSGAQGQPRRLTIVVVRVDAAIPSLYHQSREVWVDAELEGCLPVLSAVRLLGRHSSAHVRRYRMRPDRSGNLSHRVHLPDDLHRGDLLAIPCLAPFALEDIQR</sequence>
<reference evidence="1 2" key="1">
    <citation type="submission" date="2016-09" db="EMBL/GenBank/DDBJ databases">
        <authorList>
            <person name="Capua I."/>
            <person name="De Benedictis P."/>
            <person name="Joannis T."/>
            <person name="Lombin L.H."/>
            <person name="Cattoli G."/>
        </authorList>
    </citation>
    <scope>NUCLEOTIDE SEQUENCE [LARGE SCALE GENOMIC DNA]</scope>
    <source>
        <strain evidence="1 2">ISLP-3</strain>
    </source>
</reference>
<name>A0A1G6HL60_9MICO</name>
<dbReference type="Proteomes" id="UP000199039">
    <property type="component" value="Unassembled WGS sequence"/>
</dbReference>
<accession>A0A1G6HL60</accession>
<dbReference type="OrthoDB" id="5109626at2"/>
<dbReference type="STRING" id="1814289.SAMN05216410_1119"/>
<dbReference type="AlphaFoldDB" id="A0A1G6HL60"/>
<evidence type="ECO:0000313" key="1">
    <source>
        <dbReference type="EMBL" id="SDB94924.1"/>
    </source>
</evidence>
<organism evidence="1 2">
    <name type="scientific">Sanguibacter gelidistatuariae</name>
    <dbReference type="NCBI Taxonomy" id="1814289"/>
    <lineage>
        <taxon>Bacteria</taxon>
        <taxon>Bacillati</taxon>
        <taxon>Actinomycetota</taxon>
        <taxon>Actinomycetes</taxon>
        <taxon>Micrococcales</taxon>
        <taxon>Sanguibacteraceae</taxon>
        <taxon>Sanguibacter</taxon>
    </lineage>
</organism>
<dbReference type="EMBL" id="FMYH01000001">
    <property type="protein sequence ID" value="SDB94924.1"/>
    <property type="molecule type" value="Genomic_DNA"/>
</dbReference>
<protein>
    <submittedName>
        <fullName evidence="1">Uncharacterized protein</fullName>
    </submittedName>
</protein>
<keyword evidence="2" id="KW-1185">Reference proteome</keyword>
<evidence type="ECO:0000313" key="2">
    <source>
        <dbReference type="Proteomes" id="UP000199039"/>
    </source>
</evidence>
<dbReference type="RefSeq" id="WP_139185724.1">
    <property type="nucleotide sequence ID" value="NZ_FMYH01000001.1"/>
</dbReference>
<gene>
    <name evidence="1" type="ORF">SAMN05216410_1119</name>
</gene>